<name>A0A7Y0KBE9_9BACI</name>
<protein>
    <submittedName>
        <fullName evidence="1">Uncharacterized protein</fullName>
    </submittedName>
</protein>
<dbReference type="EMBL" id="JABBPK010000001">
    <property type="protein sequence ID" value="NMO79151.1"/>
    <property type="molecule type" value="Genomic_DNA"/>
</dbReference>
<dbReference type="Proteomes" id="UP000588491">
    <property type="component" value="Unassembled WGS sequence"/>
</dbReference>
<sequence>MDHLRTLDNLFLSYAKCKGAMEEMNDNRKEVIIVIIELSQMKRFFMMDMGIGTLSYYLVKMINGNIIIDLIGSTIITEGVKRVYKGMNNKGKKTIK</sequence>
<keyword evidence="2" id="KW-1185">Reference proteome</keyword>
<evidence type="ECO:0000313" key="1">
    <source>
        <dbReference type="EMBL" id="NMO79151.1"/>
    </source>
</evidence>
<accession>A0A7Y0KBE9</accession>
<evidence type="ECO:0000313" key="2">
    <source>
        <dbReference type="Proteomes" id="UP000588491"/>
    </source>
</evidence>
<reference evidence="1 2" key="1">
    <citation type="submission" date="2020-04" db="EMBL/GenBank/DDBJ databases">
        <title>Bacillus sp. UniB3 isolated from commercial digestive syrup.</title>
        <authorList>
            <person name="Thorat V."/>
            <person name="Kirdat K."/>
            <person name="Tiwarekar B."/>
            <person name="Yadav A."/>
        </authorList>
    </citation>
    <scope>NUCLEOTIDE SEQUENCE [LARGE SCALE GENOMIC DNA]</scope>
    <source>
        <strain evidence="1 2">UniB3</strain>
    </source>
</reference>
<comment type="caution">
    <text evidence="1">The sequence shown here is derived from an EMBL/GenBank/DDBJ whole genome shotgun (WGS) entry which is preliminary data.</text>
</comment>
<gene>
    <name evidence="1" type="ORF">HHU08_19545</name>
</gene>
<dbReference type="AlphaFoldDB" id="A0A7Y0KBE9"/>
<proteinExistence type="predicted"/>
<organism evidence="1 2">
    <name type="scientific">Niallia alba</name>
    <dbReference type="NCBI Taxonomy" id="2729105"/>
    <lineage>
        <taxon>Bacteria</taxon>
        <taxon>Bacillati</taxon>
        <taxon>Bacillota</taxon>
        <taxon>Bacilli</taxon>
        <taxon>Bacillales</taxon>
        <taxon>Bacillaceae</taxon>
        <taxon>Niallia</taxon>
    </lineage>
</organism>